<dbReference type="InterPro" id="IPR000182">
    <property type="entry name" value="GNAT_dom"/>
</dbReference>
<proteinExistence type="predicted"/>
<dbReference type="InterPro" id="IPR016181">
    <property type="entry name" value="Acyl_CoA_acyltransferase"/>
</dbReference>
<dbReference type="Gene3D" id="3.40.630.30">
    <property type="match status" value="1"/>
</dbReference>
<name>A0ABY8QQR6_9MICO</name>
<dbReference type="EC" id="2.3.1.-" evidence="2"/>
<sequence>MDLSFLPANDAKWTDIQTVFGQRGMASRCQCQRYKLRPGEALAALPDDELCLRLHDQSQKLPTTGLLAFADKDPVGWCAVAPRTSYSALVRNSNHTAWRERREQRDDAAVWAITCFWTRTGYRRKGVATALATAAVALARRSGAAAVEAYPVVSNDALAVEMHVGTANMFKAAGLFTVSNPSKRRCVMRLDLQETDETVPSR</sequence>
<gene>
    <name evidence="2" type="ORF">LWF01_10670</name>
</gene>
<evidence type="ECO:0000313" key="3">
    <source>
        <dbReference type="Proteomes" id="UP001209083"/>
    </source>
</evidence>
<accession>A0ABY8QQR6</accession>
<feature type="domain" description="N-acetyltransferase" evidence="1">
    <location>
        <begin position="34"/>
        <end position="193"/>
    </location>
</feature>
<evidence type="ECO:0000259" key="1">
    <source>
        <dbReference type="PROSITE" id="PS51186"/>
    </source>
</evidence>
<dbReference type="EMBL" id="CP090958">
    <property type="protein sequence ID" value="WGW10601.1"/>
    <property type="molecule type" value="Genomic_DNA"/>
</dbReference>
<organism evidence="2 3">
    <name type="scientific">Saxibacter everestensis</name>
    <dbReference type="NCBI Taxonomy" id="2909229"/>
    <lineage>
        <taxon>Bacteria</taxon>
        <taxon>Bacillati</taxon>
        <taxon>Actinomycetota</taxon>
        <taxon>Actinomycetes</taxon>
        <taxon>Micrococcales</taxon>
        <taxon>Brevibacteriaceae</taxon>
        <taxon>Saxibacter</taxon>
    </lineage>
</organism>
<evidence type="ECO:0000313" key="2">
    <source>
        <dbReference type="EMBL" id="WGW10601.1"/>
    </source>
</evidence>
<protein>
    <submittedName>
        <fullName evidence="2">GNAT family N-acetyltransferase</fullName>
        <ecNumber evidence="2">2.3.1.-</ecNumber>
    </submittedName>
</protein>
<keyword evidence="2" id="KW-0808">Transferase</keyword>
<dbReference type="Pfam" id="PF00583">
    <property type="entry name" value="Acetyltransf_1"/>
    <property type="match status" value="1"/>
</dbReference>
<dbReference type="SUPFAM" id="SSF55729">
    <property type="entry name" value="Acyl-CoA N-acyltransferases (Nat)"/>
    <property type="match status" value="1"/>
</dbReference>
<reference evidence="2 3" key="1">
    <citation type="submission" date="2023-05" db="EMBL/GenBank/DDBJ databases">
        <title>Lithophilousrod everest ZFBP1038 complete genpme.</title>
        <authorList>
            <person name="Tian M."/>
        </authorList>
    </citation>
    <scope>NUCLEOTIDE SEQUENCE [LARGE SCALE GENOMIC DNA]</scope>
    <source>
        <strain evidence="2 3">ZFBP1038</strain>
    </source>
</reference>
<dbReference type="GO" id="GO:0016746">
    <property type="term" value="F:acyltransferase activity"/>
    <property type="evidence" value="ECO:0007669"/>
    <property type="project" value="UniProtKB-KW"/>
</dbReference>
<dbReference type="PROSITE" id="PS51186">
    <property type="entry name" value="GNAT"/>
    <property type="match status" value="1"/>
</dbReference>
<dbReference type="Proteomes" id="UP001209083">
    <property type="component" value="Chromosome"/>
</dbReference>
<keyword evidence="3" id="KW-1185">Reference proteome</keyword>
<keyword evidence="2" id="KW-0012">Acyltransferase</keyword>
<dbReference type="RefSeq" id="WP_349637382.1">
    <property type="nucleotide sequence ID" value="NZ_CP090958.1"/>
</dbReference>